<dbReference type="InterPro" id="IPR006612">
    <property type="entry name" value="THAP_Znf"/>
</dbReference>
<keyword evidence="9" id="KW-1185">Reference proteome</keyword>
<keyword evidence="3 6" id="KW-0863">Zinc-finger</keyword>
<proteinExistence type="predicted"/>
<dbReference type="AlphaFoldDB" id="A0AAV1QHY1"/>
<organism evidence="8 9">
    <name type="scientific">Scomber scombrus</name>
    <name type="common">Atlantic mackerel</name>
    <name type="synonym">Scomber vernalis</name>
    <dbReference type="NCBI Taxonomy" id="13677"/>
    <lineage>
        <taxon>Eukaryota</taxon>
        <taxon>Metazoa</taxon>
        <taxon>Chordata</taxon>
        <taxon>Craniata</taxon>
        <taxon>Vertebrata</taxon>
        <taxon>Euteleostomi</taxon>
        <taxon>Actinopterygii</taxon>
        <taxon>Neopterygii</taxon>
        <taxon>Teleostei</taxon>
        <taxon>Neoteleostei</taxon>
        <taxon>Acanthomorphata</taxon>
        <taxon>Pelagiaria</taxon>
        <taxon>Scombriformes</taxon>
        <taxon>Scombridae</taxon>
        <taxon>Scomber</taxon>
    </lineage>
</organism>
<dbReference type="Pfam" id="PF13359">
    <property type="entry name" value="DDE_Tnp_4"/>
    <property type="match status" value="1"/>
</dbReference>
<dbReference type="PROSITE" id="PS50950">
    <property type="entry name" value="ZF_THAP"/>
    <property type="match status" value="1"/>
</dbReference>
<feature type="domain" description="THAP-type" evidence="7">
    <location>
        <begin position="1"/>
        <end position="87"/>
    </location>
</feature>
<dbReference type="GO" id="GO:0003677">
    <property type="term" value="F:DNA binding"/>
    <property type="evidence" value="ECO:0007669"/>
    <property type="project" value="UniProtKB-UniRule"/>
</dbReference>
<dbReference type="PANTHER" id="PTHR23080">
    <property type="entry name" value="THAP DOMAIN PROTEIN"/>
    <property type="match status" value="1"/>
</dbReference>
<keyword evidence="2" id="KW-0479">Metal-binding</keyword>
<dbReference type="SUPFAM" id="SSF57716">
    <property type="entry name" value="Glucocorticoid receptor-like (DNA-binding domain)"/>
    <property type="match status" value="1"/>
</dbReference>
<name>A0AAV1QHY1_SCOSC</name>
<keyword evidence="5 6" id="KW-0238">DNA-binding</keyword>
<dbReference type="SMART" id="SM00692">
    <property type="entry name" value="DM3"/>
    <property type="match status" value="1"/>
</dbReference>
<evidence type="ECO:0000313" key="8">
    <source>
        <dbReference type="EMBL" id="CAK6982261.1"/>
    </source>
</evidence>
<keyword evidence="4" id="KW-0862">Zinc</keyword>
<dbReference type="PANTHER" id="PTHR23080:SF142">
    <property type="entry name" value="SI:CH211-69L10.4"/>
    <property type="match status" value="1"/>
</dbReference>
<dbReference type="InterPro" id="IPR027806">
    <property type="entry name" value="HARBI1_dom"/>
</dbReference>
<dbReference type="InterPro" id="IPR038441">
    <property type="entry name" value="THAP_Znf_sf"/>
</dbReference>
<reference evidence="8 9" key="1">
    <citation type="submission" date="2024-01" db="EMBL/GenBank/DDBJ databases">
        <authorList>
            <person name="Alioto T."/>
            <person name="Alioto T."/>
            <person name="Gomez Garrido J."/>
        </authorList>
    </citation>
    <scope>NUCLEOTIDE SEQUENCE [LARGE SCALE GENOMIC DNA]</scope>
</reference>
<evidence type="ECO:0000256" key="3">
    <source>
        <dbReference type="ARBA" id="ARBA00022771"/>
    </source>
</evidence>
<evidence type="ECO:0000259" key="7">
    <source>
        <dbReference type="PROSITE" id="PS50950"/>
    </source>
</evidence>
<sequence length="456" mass="52026">MAQSKNKSFCCVPQCSNSKQKQPYLHFHDFPKNQDVMAKWVTAIRRDEGIYFVIRKGSTLVCSQHFTAADYNDGSARLKAGAVPSRFSWNYFQTFRRKPSVYERGTAVRQDEHRDAGEHDYATYPPPGALDEALDYIAELEARLQVMSVGPQTIQSRFCFSDQTMRYYTRFPSQEVFRVFWESICPSTQYIVYWTRAQKIGQEAFPTPSPNRKIHVIDEFFMYCCRVVVGLKEQVIADIFQTSTSTVSRVIITWANYLFLVLGSLPIWMSRQQVELSMPAKYKLHNPKLRVILDCTEVRCESPASLTLHSETFSNYKSTQTFKGLLGISPCGAVTFISPLYTASISDKELTKRSGILNLLESGDEVMADKGFNIDELLSSVGASPFKRKARFSEVDCDQTQDVAQLRILVETVLRRVKENHIWDSVVPLSLSGSINLIWHNCCSMVNYQGPMILEE</sequence>
<protein>
    <submittedName>
        <fullName evidence="8">Uncharacterized protein LOC125253136</fullName>
    </submittedName>
</protein>
<evidence type="ECO:0000313" key="9">
    <source>
        <dbReference type="Proteomes" id="UP001314229"/>
    </source>
</evidence>
<accession>A0AAV1QHY1</accession>
<evidence type="ECO:0000256" key="1">
    <source>
        <dbReference type="ARBA" id="ARBA00001968"/>
    </source>
</evidence>
<dbReference type="EMBL" id="CAWUFR010000978">
    <property type="protein sequence ID" value="CAK6982261.1"/>
    <property type="molecule type" value="Genomic_DNA"/>
</dbReference>
<evidence type="ECO:0000256" key="6">
    <source>
        <dbReference type="PROSITE-ProRule" id="PRU00309"/>
    </source>
</evidence>
<dbReference type="Proteomes" id="UP001314229">
    <property type="component" value="Unassembled WGS sequence"/>
</dbReference>
<dbReference type="SMART" id="SM00980">
    <property type="entry name" value="THAP"/>
    <property type="match status" value="1"/>
</dbReference>
<dbReference type="Gene3D" id="6.20.210.20">
    <property type="entry name" value="THAP domain"/>
    <property type="match status" value="1"/>
</dbReference>
<evidence type="ECO:0000256" key="2">
    <source>
        <dbReference type="ARBA" id="ARBA00022723"/>
    </source>
</evidence>
<dbReference type="GO" id="GO:0008270">
    <property type="term" value="F:zinc ion binding"/>
    <property type="evidence" value="ECO:0007669"/>
    <property type="project" value="UniProtKB-KW"/>
</dbReference>
<evidence type="ECO:0000256" key="5">
    <source>
        <dbReference type="ARBA" id="ARBA00023125"/>
    </source>
</evidence>
<comment type="caution">
    <text evidence="8">The sequence shown here is derived from an EMBL/GenBank/DDBJ whole genome shotgun (WGS) entry which is preliminary data.</text>
</comment>
<comment type="cofactor">
    <cofactor evidence="1">
        <name>a divalent metal cation</name>
        <dbReference type="ChEBI" id="CHEBI:60240"/>
    </cofactor>
</comment>
<dbReference type="Pfam" id="PF05485">
    <property type="entry name" value="THAP"/>
    <property type="match status" value="1"/>
</dbReference>
<gene>
    <name evidence="8" type="ORF">FSCOSCO3_A003539</name>
</gene>
<evidence type="ECO:0000256" key="4">
    <source>
        <dbReference type="ARBA" id="ARBA00022833"/>
    </source>
</evidence>